<protein>
    <submittedName>
        <fullName evidence="1">Uncharacterized protein</fullName>
    </submittedName>
</protein>
<accession>A0A1V6RGB5</accession>
<gene>
    <name evidence="1" type="ORF">PENVUL_c052G06775</name>
</gene>
<organism evidence="1 2">
    <name type="scientific">Penicillium vulpinum</name>
    <dbReference type="NCBI Taxonomy" id="29845"/>
    <lineage>
        <taxon>Eukaryota</taxon>
        <taxon>Fungi</taxon>
        <taxon>Dikarya</taxon>
        <taxon>Ascomycota</taxon>
        <taxon>Pezizomycotina</taxon>
        <taxon>Eurotiomycetes</taxon>
        <taxon>Eurotiomycetidae</taxon>
        <taxon>Eurotiales</taxon>
        <taxon>Aspergillaceae</taxon>
        <taxon>Penicillium</taxon>
    </lineage>
</organism>
<reference evidence="2" key="1">
    <citation type="journal article" date="2017" name="Nat. Microbiol.">
        <title>Global analysis of biosynthetic gene clusters reveals vast potential of secondary metabolite production in Penicillium species.</title>
        <authorList>
            <person name="Nielsen J.C."/>
            <person name="Grijseels S."/>
            <person name="Prigent S."/>
            <person name="Ji B."/>
            <person name="Dainat J."/>
            <person name="Nielsen K.F."/>
            <person name="Frisvad J.C."/>
            <person name="Workman M."/>
            <person name="Nielsen J."/>
        </authorList>
    </citation>
    <scope>NUCLEOTIDE SEQUENCE [LARGE SCALE GENOMIC DNA]</scope>
    <source>
        <strain evidence="2">IBT 29486</strain>
    </source>
</reference>
<evidence type="ECO:0000313" key="1">
    <source>
        <dbReference type="EMBL" id="OQE00433.1"/>
    </source>
</evidence>
<sequence>MAHSPGTTPDGQLIVYHGELFCRVANCERRTVPFSSTPNLRAHLRRHGTTVTPTASGRMTQDNMDAVITWLESLFISGEEE</sequence>
<evidence type="ECO:0000313" key="2">
    <source>
        <dbReference type="Proteomes" id="UP000191518"/>
    </source>
</evidence>
<proteinExistence type="predicted"/>
<name>A0A1V6RGB5_9EURO</name>
<dbReference type="AlphaFoldDB" id="A0A1V6RGB5"/>
<dbReference type="OrthoDB" id="4368793at2759"/>
<dbReference type="Proteomes" id="UP000191518">
    <property type="component" value="Unassembled WGS sequence"/>
</dbReference>
<comment type="caution">
    <text evidence="1">The sequence shown here is derived from an EMBL/GenBank/DDBJ whole genome shotgun (WGS) entry which is preliminary data.</text>
</comment>
<dbReference type="EMBL" id="MDYP01000052">
    <property type="protein sequence ID" value="OQE00433.1"/>
    <property type="molecule type" value="Genomic_DNA"/>
</dbReference>
<keyword evidence="2" id="KW-1185">Reference proteome</keyword>